<dbReference type="NCBIfam" id="TIGR00089">
    <property type="entry name" value="MiaB/RimO family radical SAM methylthiotransferase"/>
    <property type="match status" value="1"/>
</dbReference>
<dbReference type="Gene3D" id="2.40.50.140">
    <property type="entry name" value="Nucleic acid-binding proteins"/>
    <property type="match status" value="1"/>
</dbReference>
<dbReference type="PROSITE" id="PS50926">
    <property type="entry name" value="TRAM"/>
    <property type="match status" value="1"/>
</dbReference>
<keyword evidence="2 8" id="KW-0963">Cytoplasm</keyword>
<feature type="domain" description="MTTase N-terminal" evidence="10">
    <location>
        <begin position="6"/>
        <end position="122"/>
    </location>
</feature>
<dbReference type="EMBL" id="FNOU01000019">
    <property type="protein sequence ID" value="SDY18538.1"/>
    <property type="molecule type" value="Genomic_DNA"/>
</dbReference>
<dbReference type="PANTHER" id="PTHR43837">
    <property type="entry name" value="RIBOSOMAL PROTEIN S12 METHYLTHIOTRANSFERASE RIMO"/>
    <property type="match status" value="1"/>
</dbReference>
<dbReference type="GO" id="GO:0035599">
    <property type="term" value="F:aspartic acid methylthiotransferase activity"/>
    <property type="evidence" value="ECO:0007669"/>
    <property type="project" value="TreeGrafter"/>
</dbReference>
<evidence type="ECO:0000256" key="8">
    <source>
        <dbReference type="HAMAP-Rule" id="MF_01865"/>
    </source>
</evidence>
<feature type="binding site" evidence="8">
    <location>
        <position position="162"/>
    </location>
    <ligand>
        <name>[4Fe-4S] cluster</name>
        <dbReference type="ChEBI" id="CHEBI:49883"/>
        <label>2</label>
        <note>4Fe-4S-S-AdoMet</note>
    </ligand>
</feature>
<dbReference type="GO" id="GO:0051539">
    <property type="term" value="F:4 iron, 4 sulfur cluster binding"/>
    <property type="evidence" value="ECO:0007669"/>
    <property type="project" value="UniProtKB-UniRule"/>
</dbReference>
<feature type="binding site" evidence="8">
    <location>
        <position position="51"/>
    </location>
    <ligand>
        <name>[4Fe-4S] cluster</name>
        <dbReference type="ChEBI" id="CHEBI:49883"/>
        <label>1</label>
    </ligand>
</feature>
<dbReference type="Proteomes" id="UP000199652">
    <property type="component" value="Unassembled WGS sequence"/>
</dbReference>
<dbReference type="GO" id="GO:0046872">
    <property type="term" value="F:metal ion binding"/>
    <property type="evidence" value="ECO:0007669"/>
    <property type="project" value="UniProtKB-KW"/>
</dbReference>
<evidence type="ECO:0000259" key="11">
    <source>
        <dbReference type="PROSITE" id="PS51918"/>
    </source>
</evidence>
<dbReference type="InterPro" id="IPR038135">
    <property type="entry name" value="Methylthiotransferase_N_sf"/>
</dbReference>
<dbReference type="GO" id="GO:0140101">
    <property type="term" value="F:catalytic activity, acting on a tRNA"/>
    <property type="evidence" value="ECO:0007669"/>
    <property type="project" value="UniProtKB-ARBA"/>
</dbReference>
<evidence type="ECO:0000259" key="10">
    <source>
        <dbReference type="PROSITE" id="PS51449"/>
    </source>
</evidence>
<dbReference type="GO" id="GO:0005829">
    <property type="term" value="C:cytosol"/>
    <property type="evidence" value="ECO:0007669"/>
    <property type="project" value="TreeGrafter"/>
</dbReference>
<dbReference type="PROSITE" id="PS51449">
    <property type="entry name" value="MTTASE_N"/>
    <property type="match status" value="1"/>
</dbReference>
<dbReference type="InterPro" id="IPR006638">
    <property type="entry name" value="Elp3/MiaA/NifB-like_rSAM"/>
</dbReference>
<keyword evidence="13" id="KW-1185">Reference proteome</keyword>
<dbReference type="SFLD" id="SFLDG01082">
    <property type="entry name" value="B12-binding_domain_containing"/>
    <property type="match status" value="1"/>
</dbReference>
<dbReference type="InterPro" id="IPR005839">
    <property type="entry name" value="Methylthiotransferase"/>
</dbReference>
<keyword evidence="6 8" id="KW-0408">Iron</keyword>
<dbReference type="Pfam" id="PF04055">
    <property type="entry name" value="Radical_SAM"/>
    <property type="match status" value="1"/>
</dbReference>
<accession>A0A1H3HUQ9</accession>
<evidence type="ECO:0000256" key="2">
    <source>
        <dbReference type="ARBA" id="ARBA00022490"/>
    </source>
</evidence>
<evidence type="ECO:0000256" key="4">
    <source>
        <dbReference type="ARBA" id="ARBA00022691"/>
    </source>
</evidence>
<dbReference type="FunFam" id="3.80.30.20:FF:000001">
    <property type="entry name" value="tRNA-2-methylthio-N(6)-dimethylallyladenosine synthase 2"/>
    <property type="match status" value="1"/>
</dbReference>
<dbReference type="InterPro" id="IPR058240">
    <property type="entry name" value="rSAM_sf"/>
</dbReference>
<dbReference type="PANTHER" id="PTHR43837:SF1">
    <property type="entry name" value="RIBOSOMAL PROTEIN US12 METHYLTHIOTRANSFERASE RIMO"/>
    <property type="match status" value="1"/>
</dbReference>
<organism evidence="12 13">
    <name type="scientific">Eubacterium barkeri</name>
    <name type="common">Clostridium barkeri</name>
    <dbReference type="NCBI Taxonomy" id="1528"/>
    <lineage>
        <taxon>Bacteria</taxon>
        <taxon>Bacillati</taxon>
        <taxon>Bacillota</taxon>
        <taxon>Clostridia</taxon>
        <taxon>Eubacteriales</taxon>
        <taxon>Eubacteriaceae</taxon>
        <taxon>Eubacterium</taxon>
    </lineage>
</organism>
<evidence type="ECO:0000313" key="12">
    <source>
        <dbReference type="EMBL" id="SDY18538.1"/>
    </source>
</evidence>
<dbReference type="InterPro" id="IPR002792">
    <property type="entry name" value="TRAM_dom"/>
</dbReference>
<evidence type="ECO:0000256" key="5">
    <source>
        <dbReference type="ARBA" id="ARBA00022723"/>
    </source>
</evidence>
<dbReference type="Pfam" id="PF00919">
    <property type="entry name" value="UPF0004"/>
    <property type="match status" value="1"/>
</dbReference>
<sequence length="443" mass="49853">MPKPTQSVYIETLGCDKNTVDSQTMLATLRGARYTVAKGPEDADIIIINTCCFIEAAKAESIDRIFEYLPYKTEGKCGIFVVAGCMAQRYAQELKAELPEVDFYLGVNNLEDLLSLIDGGRQTDTLIEEETKTYKEAVVERRVEDGDVTAYLKISEGCDKHCTYCAIPRIRGHYRSRRPEAILSEAKNLRDQGIEELILIAQDLTQYGNDLEDGVTLATLLKELAEAVDFKWIRLLYLYPEGINGELLEVVRTHHNICHYFDMPIQHTEDSVLKRMGRQINRQTIFEKVAMIRQALPDVVLRTTIITGFPGETEEDFEAMLSALSELRFERLGAFAYSMEEGTPAAEMADQLPGDVKEARKRRVYEQQEDITALKNQELVGKNIEVLVEETDGDGVFYGRTYGDAPEIDCGVIIEDADLVCGTFYPVSVTNSIGYDVIGSIRR</sequence>
<feature type="domain" description="Radical SAM core" evidence="11">
    <location>
        <begin position="144"/>
        <end position="375"/>
    </location>
</feature>
<dbReference type="GO" id="GO:0005840">
    <property type="term" value="C:ribosome"/>
    <property type="evidence" value="ECO:0007669"/>
    <property type="project" value="UniProtKB-KW"/>
</dbReference>
<dbReference type="OrthoDB" id="9805215at2"/>
<dbReference type="NCBIfam" id="TIGR01125">
    <property type="entry name" value="30S ribosomal protein S12 methylthiotransferase RimO"/>
    <property type="match status" value="1"/>
</dbReference>
<name>A0A1H3HUQ9_EUBBA</name>
<dbReference type="InterPro" id="IPR007197">
    <property type="entry name" value="rSAM"/>
</dbReference>
<dbReference type="Pfam" id="PF18693">
    <property type="entry name" value="TRAM_2"/>
    <property type="match status" value="1"/>
</dbReference>
<comment type="cofactor">
    <cofactor evidence="8">
        <name>[4Fe-4S] cluster</name>
        <dbReference type="ChEBI" id="CHEBI:49883"/>
    </cofactor>
    <text evidence="8">Binds 2 [4Fe-4S] clusters. One cluster is coordinated with 3 cysteines and an exchangeable S-adenosyl-L-methionine.</text>
</comment>
<dbReference type="GO" id="GO:0035600">
    <property type="term" value="P:tRNA methylthiolation"/>
    <property type="evidence" value="ECO:0007669"/>
    <property type="project" value="UniProtKB-ARBA"/>
</dbReference>
<feature type="binding site" evidence="8">
    <location>
        <position position="15"/>
    </location>
    <ligand>
        <name>[4Fe-4S] cluster</name>
        <dbReference type="ChEBI" id="CHEBI:49883"/>
        <label>1</label>
    </ligand>
</feature>
<dbReference type="SFLD" id="SFLDF00274">
    <property type="entry name" value="ribosomal_protein_S12_methylth"/>
    <property type="match status" value="1"/>
</dbReference>
<comment type="subcellular location">
    <subcellularLocation>
        <location evidence="8">Cytoplasm</location>
    </subcellularLocation>
</comment>
<gene>
    <name evidence="8" type="primary">rimO</name>
    <name evidence="12" type="ORF">SAMN04488579_11922</name>
</gene>
<dbReference type="InterPro" id="IPR013848">
    <property type="entry name" value="Methylthiotransferase_N"/>
</dbReference>
<dbReference type="EC" id="2.8.4.4" evidence="8"/>
<evidence type="ECO:0000313" key="13">
    <source>
        <dbReference type="Proteomes" id="UP000199652"/>
    </source>
</evidence>
<keyword evidence="12" id="KW-0689">Ribosomal protein</keyword>
<protein>
    <recommendedName>
        <fullName evidence="8">Ribosomal protein uS12 methylthiotransferase RimO</fullName>
        <shortName evidence="8">uS12 MTTase</shortName>
        <shortName evidence="8">uS12 methylthiotransferase</shortName>
        <ecNumber evidence="8">2.8.4.4</ecNumber>
    </recommendedName>
    <alternativeName>
        <fullName evidence="8">Ribosomal protein uS12 (aspartate-C(3))-methylthiotransferase</fullName>
    </alternativeName>
    <alternativeName>
        <fullName evidence="8">Ribosome maturation factor RimO</fullName>
    </alternativeName>
</protein>
<dbReference type="SFLD" id="SFLDS00029">
    <property type="entry name" value="Radical_SAM"/>
    <property type="match status" value="1"/>
</dbReference>
<dbReference type="SUPFAM" id="SSF102114">
    <property type="entry name" value="Radical SAM enzymes"/>
    <property type="match status" value="1"/>
</dbReference>
<dbReference type="CDD" id="cd01335">
    <property type="entry name" value="Radical_SAM"/>
    <property type="match status" value="1"/>
</dbReference>
<dbReference type="RefSeq" id="WP_090246300.1">
    <property type="nucleotide sequence ID" value="NZ_FNOU01000019.1"/>
</dbReference>
<dbReference type="SFLD" id="SFLDG01061">
    <property type="entry name" value="methylthiotransferase"/>
    <property type="match status" value="1"/>
</dbReference>
<proteinExistence type="inferred from homology"/>
<keyword evidence="3 8" id="KW-0808">Transferase</keyword>
<feature type="binding site" evidence="8">
    <location>
        <position position="165"/>
    </location>
    <ligand>
        <name>[4Fe-4S] cluster</name>
        <dbReference type="ChEBI" id="CHEBI:49883"/>
        <label>2</label>
        <note>4Fe-4S-S-AdoMet</note>
    </ligand>
</feature>
<dbReference type="Gene3D" id="3.80.30.20">
    <property type="entry name" value="tm_1862 like domain"/>
    <property type="match status" value="1"/>
</dbReference>
<feature type="domain" description="TRAM" evidence="9">
    <location>
        <begin position="377"/>
        <end position="443"/>
    </location>
</feature>
<reference evidence="13" key="1">
    <citation type="submission" date="2016-10" db="EMBL/GenBank/DDBJ databases">
        <authorList>
            <person name="Varghese N."/>
            <person name="Submissions S."/>
        </authorList>
    </citation>
    <scope>NUCLEOTIDE SEQUENCE [LARGE SCALE GENOMIC DNA]</scope>
    <source>
        <strain evidence="13">VPI 5359</strain>
    </source>
</reference>
<dbReference type="InterPro" id="IPR012340">
    <property type="entry name" value="NA-bd_OB-fold"/>
</dbReference>
<dbReference type="SMART" id="SM00729">
    <property type="entry name" value="Elp3"/>
    <property type="match status" value="1"/>
</dbReference>
<keyword evidence="1 8" id="KW-0004">4Fe-4S</keyword>
<comment type="similarity">
    <text evidence="8">Belongs to the methylthiotransferase family. RimO subfamily.</text>
</comment>
<evidence type="ECO:0000256" key="3">
    <source>
        <dbReference type="ARBA" id="ARBA00022679"/>
    </source>
</evidence>
<evidence type="ECO:0000256" key="1">
    <source>
        <dbReference type="ARBA" id="ARBA00022485"/>
    </source>
</evidence>
<keyword evidence="7 8" id="KW-0411">Iron-sulfur</keyword>
<feature type="binding site" evidence="8">
    <location>
        <position position="158"/>
    </location>
    <ligand>
        <name>[4Fe-4S] cluster</name>
        <dbReference type="ChEBI" id="CHEBI:49883"/>
        <label>2</label>
        <note>4Fe-4S-S-AdoMet</note>
    </ligand>
</feature>
<evidence type="ECO:0000256" key="7">
    <source>
        <dbReference type="ARBA" id="ARBA00023014"/>
    </source>
</evidence>
<keyword evidence="5 8" id="KW-0479">Metal-binding</keyword>
<keyword evidence="4 8" id="KW-0949">S-adenosyl-L-methionine</keyword>
<dbReference type="InterPro" id="IPR005840">
    <property type="entry name" value="Ribosomal_uS12_MeSTrfase_RimO"/>
</dbReference>
<dbReference type="InterPro" id="IPR023404">
    <property type="entry name" value="rSAM_horseshoe"/>
</dbReference>
<dbReference type="InterPro" id="IPR020612">
    <property type="entry name" value="Methylthiotransferase_CS"/>
</dbReference>
<evidence type="ECO:0000256" key="6">
    <source>
        <dbReference type="ARBA" id="ARBA00023004"/>
    </source>
</evidence>
<keyword evidence="12" id="KW-0687">Ribonucleoprotein</keyword>
<feature type="binding site" evidence="8">
    <location>
        <position position="85"/>
    </location>
    <ligand>
        <name>[4Fe-4S] cluster</name>
        <dbReference type="ChEBI" id="CHEBI:49883"/>
        <label>1</label>
    </ligand>
</feature>
<dbReference type="Gene3D" id="3.40.50.12160">
    <property type="entry name" value="Methylthiotransferase, N-terminal domain"/>
    <property type="match status" value="1"/>
</dbReference>
<dbReference type="PROSITE" id="PS01278">
    <property type="entry name" value="MTTASE_RADICAL"/>
    <property type="match status" value="1"/>
</dbReference>
<dbReference type="HAMAP" id="MF_01865">
    <property type="entry name" value="MTTase_RimO"/>
    <property type="match status" value="1"/>
</dbReference>
<dbReference type="PROSITE" id="PS51918">
    <property type="entry name" value="RADICAL_SAM"/>
    <property type="match status" value="1"/>
</dbReference>
<comment type="catalytic activity">
    <reaction evidence="8">
        <text>L-aspartate(89)-[ribosomal protein uS12]-hydrogen + (sulfur carrier)-SH + AH2 + 2 S-adenosyl-L-methionine = 3-methylsulfanyl-L-aspartate(89)-[ribosomal protein uS12]-hydrogen + (sulfur carrier)-H + 5'-deoxyadenosine + L-methionine + A + S-adenosyl-L-homocysteine + 2 H(+)</text>
        <dbReference type="Rhea" id="RHEA:37087"/>
        <dbReference type="Rhea" id="RHEA-COMP:10460"/>
        <dbReference type="Rhea" id="RHEA-COMP:10461"/>
        <dbReference type="Rhea" id="RHEA-COMP:14737"/>
        <dbReference type="Rhea" id="RHEA-COMP:14739"/>
        <dbReference type="ChEBI" id="CHEBI:13193"/>
        <dbReference type="ChEBI" id="CHEBI:15378"/>
        <dbReference type="ChEBI" id="CHEBI:17319"/>
        <dbReference type="ChEBI" id="CHEBI:17499"/>
        <dbReference type="ChEBI" id="CHEBI:29917"/>
        <dbReference type="ChEBI" id="CHEBI:29961"/>
        <dbReference type="ChEBI" id="CHEBI:57844"/>
        <dbReference type="ChEBI" id="CHEBI:57856"/>
        <dbReference type="ChEBI" id="CHEBI:59789"/>
        <dbReference type="ChEBI" id="CHEBI:64428"/>
        <dbReference type="ChEBI" id="CHEBI:73599"/>
        <dbReference type="EC" id="2.8.4.4"/>
    </reaction>
</comment>
<dbReference type="AlphaFoldDB" id="A0A1H3HUQ9"/>
<dbReference type="STRING" id="1528.SAMN04488579_11922"/>
<dbReference type="GO" id="GO:0103039">
    <property type="term" value="F:protein methylthiotransferase activity"/>
    <property type="evidence" value="ECO:0007669"/>
    <property type="project" value="UniProtKB-EC"/>
</dbReference>
<comment type="function">
    <text evidence="8">Catalyzes the methylthiolation of an aspartic acid residue of ribosomal protein uS12.</text>
</comment>
<evidence type="ECO:0000259" key="9">
    <source>
        <dbReference type="PROSITE" id="PS50926"/>
    </source>
</evidence>